<evidence type="ECO:0000313" key="2">
    <source>
        <dbReference type="EMBL" id="BAG29323.1"/>
    </source>
</evidence>
<keyword evidence="3" id="KW-1185">Reference proteome</keyword>
<organism evidence="2 3">
    <name type="scientific">Kocuria rhizophila (strain ATCC 9341 / DSM 348 / NBRC 103217 / DC2201)</name>
    <dbReference type="NCBI Taxonomy" id="378753"/>
    <lineage>
        <taxon>Bacteria</taxon>
        <taxon>Bacillati</taxon>
        <taxon>Actinomycetota</taxon>
        <taxon>Actinomycetes</taxon>
        <taxon>Micrococcales</taxon>
        <taxon>Micrococcaceae</taxon>
        <taxon>Kocuria</taxon>
    </lineage>
</organism>
<keyword evidence="1" id="KW-0812">Transmembrane</keyword>
<dbReference type="KEGG" id="krh:KRH_09760"/>
<name>B2GLY2_KOCRD</name>
<evidence type="ECO:0000256" key="1">
    <source>
        <dbReference type="SAM" id="Phobius"/>
    </source>
</evidence>
<sequence length="160" mass="15738">MSAPAPATPHDAAAPGRPSYAPGARAAAAGAMLLAVLLLVAAYRPGLGDGVRSACFGGGLVLLSAGATVLVAAQLFRTAPAATAPALAALYLIKVLAFGWLLLVPGTPPWLAPGTFLTAVLTVLAATTVGSAVLAHRVSTREARLVAAAAPAAPSEKETP</sequence>
<reference evidence="2 3" key="1">
    <citation type="journal article" date="2008" name="J. Bacteriol.">
        <title>Complete genome sequence of the soil actinomycete Kocuria rhizophila.</title>
        <authorList>
            <person name="Takarada H."/>
            <person name="Sekine M."/>
            <person name="Kosugi H."/>
            <person name="Matsuo Y."/>
            <person name="Fujisawa T."/>
            <person name="Omata S."/>
            <person name="Kishi E."/>
            <person name="Shimizu A."/>
            <person name="Tsukatani N."/>
            <person name="Tanikawa S."/>
            <person name="Fujita N."/>
            <person name="Harayama S."/>
        </authorList>
    </citation>
    <scope>NUCLEOTIDE SEQUENCE [LARGE SCALE GENOMIC DNA]</scope>
    <source>
        <strain evidence="3">ATCC 9341 / DSM 348 / NBRC 103217 / DC2201</strain>
    </source>
</reference>
<dbReference type="eggNOG" id="ENOG5032A36">
    <property type="taxonomic scope" value="Bacteria"/>
</dbReference>
<feature type="transmembrane region" description="Helical" evidence="1">
    <location>
        <begin position="110"/>
        <end position="135"/>
    </location>
</feature>
<feature type="transmembrane region" description="Helical" evidence="1">
    <location>
        <begin position="84"/>
        <end position="104"/>
    </location>
</feature>
<protein>
    <submittedName>
        <fullName evidence="2">Hypothetical membrane protein</fullName>
    </submittedName>
</protein>
<feature type="transmembrane region" description="Helical" evidence="1">
    <location>
        <begin position="50"/>
        <end position="72"/>
    </location>
</feature>
<dbReference type="Proteomes" id="UP000008838">
    <property type="component" value="Chromosome"/>
</dbReference>
<dbReference type="EMBL" id="AP009152">
    <property type="protein sequence ID" value="BAG29323.1"/>
    <property type="molecule type" value="Genomic_DNA"/>
</dbReference>
<dbReference type="RefSeq" id="WP_012398044.1">
    <property type="nucleotide sequence ID" value="NC_010617.1"/>
</dbReference>
<proteinExistence type="predicted"/>
<feature type="transmembrane region" description="Helical" evidence="1">
    <location>
        <begin position="26"/>
        <end position="44"/>
    </location>
</feature>
<gene>
    <name evidence="2" type="ordered locus">KRH_09760</name>
</gene>
<keyword evidence="1" id="KW-0472">Membrane</keyword>
<accession>B2GLY2</accession>
<evidence type="ECO:0000313" key="3">
    <source>
        <dbReference type="Proteomes" id="UP000008838"/>
    </source>
</evidence>
<dbReference type="STRING" id="378753.KRH_09760"/>
<keyword evidence="1" id="KW-1133">Transmembrane helix</keyword>
<dbReference type="HOGENOM" id="CLU_1649904_0_0_11"/>
<dbReference type="AlphaFoldDB" id="B2GLY2"/>